<dbReference type="GO" id="GO:0003677">
    <property type="term" value="F:DNA binding"/>
    <property type="evidence" value="ECO:0007669"/>
    <property type="project" value="InterPro"/>
</dbReference>
<feature type="domain" description="Tc1-like transposase DDE" evidence="3">
    <location>
        <begin position="478"/>
        <end position="630"/>
    </location>
</feature>
<dbReference type="Gene3D" id="3.40.50.720">
    <property type="entry name" value="NAD(P)-binding Rossmann-like Domain"/>
    <property type="match status" value="1"/>
</dbReference>
<reference evidence="4" key="2">
    <citation type="submission" date="2021-08" db="EMBL/GenBank/DDBJ databases">
        <authorList>
            <person name="Eriksson T."/>
        </authorList>
    </citation>
    <scope>NUCLEOTIDE SEQUENCE</scope>
    <source>
        <strain evidence="4">Stoneville</strain>
        <tissue evidence="4">Whole head</tissue>
    </source>
</reference>
<dbReference type="Gene3D" id="3.30.420.10">
    <property type="entry name" value="Ribonuclease H-like superfamily/Ribonuclease H"/>
    <property type="match status" value="1"/>
</dbReference>
<protein>
    <submittedName>
        <fullName evidence="4">Uncharacterized protein</fullName>
    </submittedName>
</protein>
<organism evidence="4 5">
    <name type="scientific">Tenebrio molitor</name>
    <name type="common">Yellow mealworm beetle</name>
    <dbReference type="NCBI Taxonomy" id="7067"/>
    <lineage>
        <taxon>Eukaryota</taxon>
        <taxon>Metazoa</taxon>
        <taxon>Ecdysozoa</taxon>
        <taxon>Arthropoda</taxon>
        <taxon>Hexapoda</taxon>
        <taxon>Insecta</taxon>
        <taxon>Pterygota</taxon>
        <taxon>Neoptera</taxon>
        <taxon>Endopterygota</taxon>
        <taxon>Coleoptera</taxon>
        <taxon>Polyphaga</taxon>
        <taxon>Cucujiformia</taxon>
        <taxon>Tenebrionidae</taxon>
        <taxon>Tenebrio</taxon>
    </lineage>
</organism>
<dbReference type="CDD" id="cd05327">
    <property type="entry name" value="retinol-DH_like_SDR_c_like"/>
    <property type="match status" value="1"/>
</dbReference>
<reference evidence="4" key="1">
    <citation type="journal article" date="2020" name="J Insects Food Feed">
        <title>The yellow mealworm (Tenebrio molitor) genome: a resource for the emerging insects as food and feed industry.</title>
        <authorList>
            <person name="Eriksson T."/>
            <person name="Andere A."/>
            <person name="Kelstrup H."/>
            <person name="Emery V."/>
            <person name="Picard C."/>
        </authorList>
    </citation>
    <scope>NUCLEOTIDE SEQUENCE</scope>
    <source>
        <strain evidence="4">Stoneville</strain>
        <tissue evidence="4">Whole head</tissue>
    </source>
</reference>
<dbReference type="GO" id="GO:0006313">
    <property type="term" value="P:DNA transposition"/>
    <property type="evidence" value="ECO:0007669"/>
    <property type="project" value="InterPro"/>
</dbReference>
<comment type="caution">
    <text evidence="4">The sequence shown here is derived from an EMBL/GenBank/DDBJ whole genome shotgun (WGS) entry which is preliminary data.</text>
</comment>
<dbReference type="PANTHER" id="PTHR43157">
    <property type="entry name" value="PHOSPHATIDYLINOSITOL-GLYCAN BIOSYNTHESIS CLASS F PROTEIN-RELATED"/>
    <property type="match status" value="1"/>
</dbReference>
<keyword evidence="5" id="KW-1185">Reference proteome</keyword>
<evidence type="ECO:0000259" key="3">
    <source>
        <dbReference type="Pfam" id="PF13358"/>
    </source>
</evidence>
<keyword evidence="1" id="KW-0560">Oxidoreductase</keyword>
<dbReference type="PRINTS" id="PR00080">
    <property type="entry name" value="SDRFAMILY"/>
</dbReference>
<dbReference type="PANTHER" id="PTHR43157:SF31">
    <property type="entry name" value="PHOSPHATIDYLINOSITOL-GLYCAN BIOSYNTHESIS CLASS F PROTEIN"/>
    <property type="match status" value="1"/>
</dbReference>
<dbReference type="SUPFAM" id="SSF51735">
    <property type="entry name" value="NAD(P)-binding Rossmann-fold domains"/>
    <property type="match status" value="1"/>
</dbReference>
<dbReference type="InterPro" id="IPR036291">
    <property type="entry name" value="NAD(P)-bd_dom_sf"/>
</dbReference>
<sequence length="731" mass="83558">MVHFCKSSKCLVGKTAIVTGANTGIGYVTALDFAKRGCRVILACRNRDRANDAKNKIVSLTGNENVVVKLIDMESLASVREFAKDINTTESRLDILVNNAGAADLPDKTTEDGLQVEMAINYFSPFLLTNLLLNLLKASAPSRVVNVSSALAKLIRSLNLDELNKFDGDWNLYNKSKLCNIYFTQELARRLEGTGVTTYSLHPGAVHTDFQRFSSFLNYVASKCFKTPEEGAQTSIYLSVEDGIEQYNGQHFEDCKPVKPYCAARDENTAKKLWEISEELVGLKLKASERLNLRRFGLIWTMANCIKTLSAYMAVPPHKQFQRCSGCGDVEGPKRVRLEEESRKSKPRRRAADLRIPDRRFSKNQTPECGVKFHARISSSTVGPRKSPRNVQVSRDVDRPVTIKARERRISARALQNRLVASTGTRISDQTVRNRLHATQFRARKQAKVPRLTPVHRRIRRNFAQLHRDWTPEQWSNVLFTDESRFCLDHNDGRIRVWRCPGERYIDSTLQEIVAFGGGSIMVWGGITLTGRTELVVLRGGSLTVVRYLRDIVIVEPHVVPFAENMGRDFILQQDNARPHIAGIVRNCFNDHNIEVMEWPANSPDLNPIEHLWYTLNKRIREHQPIRNLQHVEELLLQEWELLPQEAISNLIGSMPRRCPELIRNYECGRPDKRRVSYESRRPWFTVKQNTFIVMSYYRNGTVQNGEWVYSIDACKEQFFAKFPNDNIDCG</sequence>
<dbReference type="PRINTS" id="PR00081">
    <property type="entry name" value="GDHRDH"/>
</dbReference>
<dbReference type="GO" id="GO:0015074">
    <property type="term" value="P:DNA integration"/>
    <property type="evidence" value="ECO:0007669"/>
    <property type="project" value="InterPro"/>
</dbReference>
<dbReference type="Pfam" id="PF01498">
    <property type="entry name" value="HTH_Tnp_Tc3_2"/>
    <property type="match status" value="1"/>
</dbReference>
<gene>
    <name evidence="4" type="ORF">GEV33_005716</name>
</gene>
<dbReference type="InterPro" id="IPR002492">
    <property type="entry name" value="Transposase_Tc1-like"/>
</dbReference>
<evidence type="ECO:0000313" key="5">
    <source>
        <dbReference type="Proteomes" id="UP000719412"/>
    </source>
</evidence>
<proteinExistence type="predicted"/>
<accession>A0A8J6HDZ9</accession>
<dbReference type="Proteomes" id="UP000719412">
    <property type="component" value="Unassembled WGS sequence"/>
</dbReference>
<feature type="domain" description="Transposase Tc1-like" evidence="2">
    <location>
        <begin position="405"/>
        <end position="469"/>
    </location>
</feature>
<dbReference type="Pfam" id="PF13358">
    <property type="entry name" value="DDE_3"/>
    <property type="match status" value="1"/>
</dbReference>
<dbReference type="Pfam" id="PF00106">
    <property type="entry name" value="adh_short"/>
    <property type="match status" value="1"/>
</dbReference>
<evidence type="ECO:0000313" key="4">
    <source>
        <dbReference type="EMBL" id="KAH0817075.1"/>
    </source>
</evidence>
<name>A0A8J6HDZ9_TENMO</name>
<evidence type="ECO:0000259" key="2">
    <source>
        <dbReference type="Pfam" id="PF01498"/>
    </source>
</evidence>
<evidence type="ECO:0000256" key="1">
    <source>
        <dbReference type="ARBA" id="ARBA00023002"/>
    </source>
</evidence>
<dbReference type="GO" id="GO:0016491">
    <property type="term" value="F:oxidoreductase activity"/>
    <property type="evidence" value="ECO:0007669"/>
    <property type="project" value="UniProtKB-KW"/>
</dbReference>
<dbReference type="InterPro" id="IPR036397">
    <property type="entry name" value="RNaseH_sf"/>
</dbReference>
<dbReference type="EMBL" id="JABDTM020020353">
    <property type="protein sequence ID" value="KAH0817075.1"/>
    <property type="molecule type" value="Genomic_DNA"/>
</dbReference>
<dbReference type="InterPro" id="IPR038717">
    <property type="entry name" value="Tc1-like_DDE_dom"/>
</dbReference>
<dbReference type="InterPro" id="IPR002347">
    <property type="entry name" value="SDR_fam"/>
</dbReference>
<dbReference type="AlphaFoldDB" id="A0A8J6HDZ9"/>